<dbReference type="Pfam" id="PF07355">
    <property type="entry name" value="GRDB"/>
    <property type="match status" value="1"/>
</dbReference>
<reference evidence="2 3" key="2">
    <citation type="journal article" date="2021" name="Int. J. Syst. Evol. Microbiol.">
        <title>Isolation and Polyphasic Characterization of Desulfuromonas versatilis sp. Nov., an Electrogenic Bacteria Capable of Versatile Metabolism Isolated from a Graphene Oxide-Reducing Enrichment Culture.</title>
        <authorList>
            <person name="Xie L."/>
            <person name="Yoshida N."/>
            <person name="Ishii S."/>
            <person name="Meng L."/>
        </authorList>
    </citation>
    <scope>NUCLEOTIDE SEQUENCE [LARGE SCALE GENOMIC DNA]</scope>
    <source>
        <strain evidence="2 3">NIT-T3</strain>
    </source>
</reference>
<proteinExistence type="predicted"/>
<keyword evidence="1" id="KW-0560">Oxidoreductase</keyword>
<keyword evidence="3" id="KW-1185">Reference proteome</keyword>
<evidence type="ECO:0000313" key="3">
    <source>
        <dbReference type="Proteomes" id="UP001319827"/>
    </source>
</evidence>
<sequence length="173" mass="19582">MTFFTRLKNQLIARLITRYPQLAKRFVDAYKPWESEGEIPWVRPKAPLAQCKVAMVTTSGVHHRGQPPFDMQDSDGDPSFREIDGESIGGDFLITHDYYDHADAEKDLNIIFPLERLREMVGEGLIGKLAKKHYSFMGHIDGRHIPALITRSAPEIARRLKAEGVDVVLLTPA</sequence>
<organism evidence="2 3">
    <name type="scientific">Desulfuromonas versatilis</name>
    <dbReference type="NCBI Taxonomy" id="2802975"/>
    <lineage>
        <taxon>Bacteria</taxon>
        <taxon>Pseudomonadati</taxon>
        <taxon>Thermodesulfobacteriota</taxon>
        <taxon>Desulfuromonadia</taxon>
        <taxon>Desulfuromonadales</taxon>
        <taxon>Desulfuromonadaceae</taxon>
        <taxon>Desulfuromonas</taxon>
    </lineage>
</organism>
<reference evidence="2 3" key="1">
    <citation type="journal article" date="2016" name="C (Basel)">
        <title>Selective Growth of and Electricity Production by Marine Exoelectrogenic Bacteria in Self-Aggregated Hydrogel of Microbially Reduced Graphene Oxide.</title>
        <authorList>
            <person name="Yoshida N."/>
            <person name="Goto Y."/>
            <person name="Miyata Y."/>
        </authorList>
    </citation>
    <scope>NUCLEOTIDE SEQUENCE [LARGE SCALE GENOMIC DNA]</scope>
    <source>
        <strain evidence="2 3">NIT-T3</strain>
    </source>
</reference>
<dbReference type="RefSeq" id="WP_221250701.1">
    <property type="nucleotide sequence ID" value="NZ_AP024355.1"/>
</dbReference>
<evidence type="ECO:0000313" key="2">
    <source>
        <dbReference type="EMBL" id="BCR03217.1"/>
    </source>
</evidence>
<evidence type="ECO:0000256" key="1">
    <source>
        <dbReference type="ARBA" id="ARBA00023002"/>
    </source>
</evidence>
<dbReference type="InterPro" id="IPR010187">
    <property type="entry name" value="Various_sel_PB"/>
</dbReference>
<dbReference type="EMBL" id="AP024355">
    <property type="protein sequence ID" value="BCR03217.1"/>
    <property type="molecule type" value="Genomic_DNA"/>
</dbReference>
<accession>A0ABM8HRI9</accession>
<dbReference type="Proteomes" id="UP001319827">
    <property type="component" value="Chromosome"/>
</dbReference>
<name>A0ABM8HRI9_9BACT</name>
<gene>
    <name evidence="2" type="ORF">DESUT3_02860</name>
</gene>
<protein>
    <recommendedName>
        <fullName evidence="4">D-proline reductase</fullName>
    </recommendedName>
</protein>
<evidence type="ECO:0008006" key="4">
    <source>
        <dbReference type="Google" id="ProtNLM"/>
    </source>
</evidence>